<feature type="compositionally biased region" description="Basic and acidic residues" evidence="1">
    <location>
        <begin position="111"/>
        <end position="127"/>
    </location>
</feature>
<dbReference type="Pfam" id="PF01585">
    <property type="entry name" value="G-patch"/>
    <property type="match status" value="1"/>
</dbReference>
<feature type="domain" description="G-patch" evidence="2">
    <location>
        <begin position="42"/>
        <end position="113"/>
    </location>
</feature>
<dbReference type="EMBL" id="CAUOFW020001590">
    <property type="protein sequence ID" value="CAK9146500.1"/>
    <property type="molecule type" value="Genomic_DNA"/>
</dbReference>
<dbReference type="InterPro" id="IPR039146">
    <property type="entry name" value="GPANK1"/>
</dbReference>
<proteinExistence type="predicted"/>
<organism evidence="3 4">
    <name type="scientific">Ilex paraguariensis</name>
    <name type="common">yerba mate</name>
    <dbReference type="NCBI Taxonomy" id="185542"/>
    <lineage>
        <taxon>Eukaryota</taxon>
        <taxon>Viridiplantae</taxon>
        <taxon>Streptophyta</taxon>
        <taxon>Embryophyta</taxon>
        <taxon>Tracheophyta</taxon>
        <taxon>Spermatophyta</taxon>
        <taxon>Magnoliopsida</taxon>
        <taxon>eudicotyledons</taxon>
        <taxon>Gunneridae</taxon>
        <taxon>Pentapetalae</taxon>
        <taxon>asterids</taxon>
        <taxon>campanulids</taxon>
        <taxon>Aquifoliales</taxon>
        <taxon>Aquifoliaceae</taxon>
        <taxon>Ilex</taxon>
    </lineage>
</organism>
<evidence type="ECO:0000313" key="3">
    <source>
        <dbReference type="EMBL" id="CAK9146500.1"/>
    </source>
</evidence>
<feature type="region of interest" description="Disordered" evidence="1">
    <location>
        <begin position="111"/>
        <end position="133"/>
    </location>
</feature>
<feature type="region of interest" description="Disordered" evidence="1">
    <location>
        <begin position="1"/>
        <end position="20"/>
    </location>
</feature>
<gene>
    <name evidence="3" type="ORF">ILEXP_LOCUS14353</name>
</gene>
<comment type="caution">
    <text evidence="3">The sequence shown here is derived from an EMBL/GenBank/DDBJ whole genome shotgun (WGS) entry which is preliminary data.</text>
</comment>
<protein>
    <recommendedName>
        <fullName evidence="2">G-patch domain-containing protein</fullName>
    </recommendedName>
</protein>
<dbReference type="InterPro" id="IPR000467">
    <property type="entry name" value="G_patch_dom"/>
</dbReference>
<evidence type="ECO:0000313" key="4">
    <source>
        <dbReference type="Proteomes" id="UP001642360"/>
    </source>
</evidence>
<reference evidence="3 4" key="1">
    <citation type="submission" date="2024-02" db="EMBL/GenBank/DDBJ databases">
        <authorList>
            <person name="Vignale AGUSTIN F."/>
            <person name="Sosa J E."/>
            <person name="Modenutti C."/>
        </authorList>
    </citation>
    <scope>NUCLEOTIDE SEQUENCE [LARGE SCALE GENOMIC DNA]</scope>
</reference>
<accession>A0ABC8RPK3</accession>
<feature type="compositionally biased region" description="Basic and acidic residues" evidence="1">
    <location>
        <begin position="1"/>
        <end position="10"/>
    </location>
</feature>
<evidence type="ECO:0000256" key="1">
    <source>
        <dbReference type="SAM" id="MobiDB-lite"/>
    </source>
</evidence>
<keyword evidence="4" id="KW-1185">Reference proteome</keyword>
<evidence type="ECO:0000259" key="2">
    <source>
        <dbReference type="PROSITE" id="PS50174"/>
    </source>
</evidence>
<dbReference type="PANTHER" id="PTHR20923">
    <property type="entry name" value="BAT4 PROTEIN-RELATED"/>
    <property type="match status" value="1"/>
</dbReference>
<dbReference type="SMART" id="SM00443">
    <property type="entry name" value="G_patch"/>
    <property type="match status" value="1"/>
</dbReference>
<dbReference type="PROSITE" id="PS50174">
    <property type="entry name" value="G_PATCH"/>
    <property type="match status" value="1"/>
</dbReference>
<dbReference type="PANTHER" id="PTHR20923:SF1">
    <property type="entry name" value="G PATCH DOMAIN AND ANKYRIN REPEAT-CONTAINING PROTEIN 1"/>
    <property type="match status" value="1"/>
</dbReference>
<name>A0ABC8RPK3_9AQUA</name>
<dbReference type="Proteomes" id="UP001642360">
    <property type="component" value="Unassembled WGS sequence"/>
</dbReference>
<dbReference type="AlphaFoldDB" id="A0ABC8RPK3"/>
<sequence>MGMCEGEERMGLGLGSSSSSCSSNTSAYHSSVSSSAATPIGSSNIGFQLLKKHGWKEGTGLGVCEQLLVLFPSVPPPAQHRYFLLKLRQSWGRLEPIQAYLKKNKRGLGADEIKLKSEDSKKKENHASDGTSY</sequence>